<dbReference type="InterPro" id="IPR016162">
    <property type="entry name" value="Ald_DH_N"/>
</dbReference>
<gene>
    <name evidence="4" type="ordered locus">Lcho_0928</name>
</gene>
<dbReference type="HOGENOM" id="CLU_005391_0_1_4"/>
<feature type="domain" description="Aldehyde dehydrogenase" evidence="3">
    <location>
        <begin position="22"/>
        <end position="489"/>
    </location>
</feature>
<dbReference type="InterPro" id="IPR016161">
    <property type="entry name" value="Ald_DH/histidinol_DH"/>
</dbReference>
<evidence type="ECO:0000313" key="4">
    <source>
        <dbReference type="EMBL" id="ACB33200.1"/>
    </source>
</evidence>
<name>B1Y2I4_LEPCP</name>
<dbReference type="InterPro" id="IPR016163">
    <property type="entry name" value="Ald_DH_C"/>
</dbReference>
<dbReference type="SUPFAM" id="SSF53720">
    <property type="entry name" value="ALDH-like"/>
    <property type="match status" value="1"/>
</dbReference>
<dbReference type="PANTHER" id="PTHR11699">
    <property type="entry name" value="ALDEHYDE DEHYDROGENASE-RELATED"/>
    <property type="match status" value="1"/>
</dbReference>
<keyword evidence="2" id="KW-0560">Oxidoreductase</keyword>
<evidence type="ECO:0000259" key="3">
    <source>
        <dbReference type="Pfam" id="PF00171"/>
    </source>
</evidence>
<dbReference type="GO" id="GO:0016620">
    <property type="term" value="F:oxidoreductase activity, acting on the aldehyde or oxo group of donors, NAD or NADP as acceptor"/>
    <property type="evidence" value="ECO:0007669"/>
    <property type="project" value="InterPro"/>
</dbReference>
<dbReference type="eggNOG" id="COG1012">
    <property type="taxonomic scope" value="Bacteria"/>
</dbReference>
<dbReference type="Gene3D" id="3.40.309.10">
    <property type="entry name" value="Aldehyde Dehydrogenase, Chain A, domain 2"/>
    <property type="match status" value="1"/>
</dbReference>
<dbReference type="CDD" id="cd07109">
    <property type="entry name" value="ALDH_AAS00426"/>
    <property type="match status" value="1"/>
</dbReference>
<comment type="similarity">
    <text evidence="1">Belongs to the aldehyde dehydrogenase family.</text>
</comment>
<dbReference type="AlphaFoldDB" id="B1Y2I4"/>
<dbReference type="Gene3D" id="3.40.605.10">
    <property type="entry name" value="Aldehyde Dehydrogenase, Chain A, domain 1"/>
    <property type="match status" value="1"/>
</dbReference>
<dbReference type="KEGG" id="lch:Lcho_0928"/>
<protein>
    <submittedName>
        <fullName evidence="4">Aldehyde Dehydrogenase</fullName>
    </submittedName>
</protein>
<dbReference type="RefSeq" id="WP_012345962.1">
    <property type="nucleotide sequence ID" value="NC_010524.1"/>
</dbReference>
<dbReference type="STRING" id="395495.Lcho_0928"/>
<accession>B1Y2I4</accession>
<reference evidence="4 5" key="1">
    <citation type="submission" date="2008-03" db="EMBL/GenBank/DDBJ databases">
        <title>Complete sequence of Leptothrix cholodnii SP-6.</title>
        <authorList>
            <consortium name="US DOE Joint Genome Institute"/>
            <person name="Copeland A."/>
            <person name="Lucas S."/>
            <person name="Lapidus A."/>
            <person name="Glavina del Rio T."/>
            <person name="Dalin E."/>
            <person name="Tice H."/>
            <person name="Bruce D."/>
            <person name="Goodwin L."/>
            <person name="Pitluck S."/>
            <person name="Chertkov O."/>
            <person name="Brettin T."/>
            <person name="Detter J.C."/>
            <person name="Han C."/>
            <person name="Kuske C.R."/>
            <person name="Schmutz J."/>
            <person name="Larimer F."/>
            <person name="Land M."/>
            <person name="Hauser L."/>
            <person name="Kyrpides N."/>
            <person name="Lykidis A."/>
            <person name="Emerson D."/>
            <person name="Richardson P."/>
        </authorList>
    </citation>
    <scope>NUCLEOTIDE SEQUENCE [LARGE SCALE GENOMIC DNA]</scope>
    <source>
        <strain evidence="5">ATCC 51168 / LMG 8142 / SP-6</strain>
    </source>
</reference>
<dbReference type="Proteomes" id="UP000001693">
    <property type="component" value="Chromosome"/>
</dbReference>
<dbReference type="FunFam" id="3.40.605.10:FF:000007">
    <property type="entry name" value="NAD/NADP-dependent betaine aldehyde dehydrogenase"/>
    <property type="match status" value="1"/>
</dbReference>
<evidence type="ECO:0000256" key="1">
    <source>
        <dbReference type="ARBA" id="ARBA00009986"/>
    </source>
</evidence>
<keyword evidence="5" id="KW-1185">Reference proteome</keyword>
<evidence type="ECO:0000256" key="2">
    <source>
        <dbReference type="ARBA" id="ARBA00023002"/>
    </source>
</evidence>
<dbReference type="Pfam" id="PF00171">
    <property type="entry name" value="Aldedh"/>
    <property type="match status" value="1"/>
</dbReference>
<evidence type="ECO:0000313" key="5">
    <source>
        <dbReference type="Proteomes" id="UP000001693"/>
    </source>
</evidence>
<dbReference type="InterPro" id="IPR015590">
    <property type="entry name" value="Aldehyde_DH_dom"/>
</dbReference>
<organism evidence="4 5">
    <name type="scientific">Leptothrix cholodnii (strain ATCC 51168 / LMG 8142 / SP-6)</name>
    <name type="common">Leptothrix discophora (strain SP-6)</name>
    <dbReference type="NCBI Taxonomy" id="395495"/>
    <lineage>
        <taxon>Bacteria</taxon>
        <taxon>Pseudomonadati</taxon>
        <taxon>Pseudomonadota</taxon>
        <taxon>Betaproteobacteria</taxon>
        <taxon>Burkholderiales</taxon>
        <taxon>Sphaerotilaceae</taxon>
        <taxon>Leptothrix</taxon>
    </lineage>
</organism>
<dbReference type="EMBL" id="CP001013">
    <property type="protein sequence ID" value="ACB33200.1"/>
    <property type="molecule type" value="Genomic_DNA"/>
</dbReference>
<proteinExistence type="inferred from homology"/>
<sequence length="494" mass="51579">MAPAPARELPFDPSLIYVDGQWQAGHSTQTLALFNPSDGSELGRIARGGASDIDAAVQAARRALRADEPDAWAQASAAERGRCLQRIGALVHERIDELARLEALDTGKPLTQARTDALALARSLEFHAGAADKISGRTMASAPGCTTFTLREPIGVVGHLLPSSDSLPMLGRSVGAALAMGNACIVKPAEQACLSALAFAHIAHEAGLPAGALNVVPGLGSEAGAALVAHPGVQHVSFAGSPTVGRQVQVSAAQQSKPVSLMLDGKSPQLLFADADLDLAVPALVNAGIHNAGQCGWTASRVLVQQSVYVDVLDRMAQRYRALRVGPALADLDLGPVISEHRRDQIEGYLAFARESGLNIVAQGRIERGRGTAGGHYVCPSLLSPVHPDHRLVQEEIHGPVQVLVPFEDEAQALAIGNGTFGGQRASIWTRDGGRQLRLARALRCGQVHVNDGGPGAGIERPLGGFGSSGHGHEQGLEALYTYSTLKTVAISHG</sequence>